<sequence length="81" mass="9698">NMNEYNEPFYIFIPTLFDSSLAPKNVHILEILTEFPYRFKNIKNWLKIKQDMQQKIIKKLETILGPIEEFLFYVDSATPKT</sequence>
<protein>
    <submittedName>
        <fullName evidence="1">Uncharacterized protein</fullName>
    </submittedName>
</protein>
<evidence type="ECO:0000313" key="1">
    <source>
        <dbReference type="EMBL" id="GAJ18948.1"/>
    </source>
</evidence>
<comment type="caution">
    <text evidence="1">The sequence shown here is derived from an EMBL/GenBank/DDBJ whole genome shotgun (WGS) entry which is preliminary data.</text>
</comment>
<name>X1UNA6_9ZZZZ</name>
<feature type="non-terminal residue" evidence="1">
    <location>
        <position position="1"/>
    </location>
</feature>
<feature type="non-terminal residue" evidence="1">
    <location>
        <position position="81"/>
    </location>
</feature>
<reference evidence="1" key="1">
    <citation type="journal article" date="2014" name="Front. Microbiol.">
        <title>High frequency of phylogenetically diverse reductive dehalogenase-homologous genes in deep subseafloor sedimentary metagenomes.</title>
        <authorList>
            <person name="Kawai M."/>
            <person name="Futagami T."/>
            <person name="Toyoda A."/>
            <person name="Takaki Y."/>
            <person name="Nishi S."/>
            <person name="Hori S."/>
            <person name="Arai W."/>
            <person name="Tsubouchi T."/>
            <person name="Morono Y."/>
            <person name="Uchiyama I."/>
            <person name="Ito T."/>
            <person name="Fujiyama A."/>
            <person name="Inagaki F."/>
            <person name="Takami H."/>
        </authorList>
    </citation>
    <scope>NUCLEOTIDE SEQUENCE</scope>
    <source>
        <strain evidence="1">Expedition CK06-06</strain>
    </source>
</reference>
<organism evidence="1">
    <name type="scientific">marine sediment metagenome</name>
    <dbReference type="NCBI Taxonomy" id="412755"/>
    <lineage>
        <taxon>unclassified sequences</taxon>
        <taxon>metagenomes</taxon>
        <taxon>ecological metagenomes</taxon>
    </lineage>
</organism>
<gene>
    <name evidence="1" type="ORF">S12H4_62460</name>
</gene>
<dbReference type="AlphaFoldDB" id="X1UNA6"/>
<proteinExistence type="predicted"/>
<dbReference type="EMBL" id="BARW01041917">
    <property type="protein sequence ID" value="GAJ18948.1"/>
    <property type="molecule type" value="Genomic_DNA"/>
</dbReference>
<accession>X1UNA6</accession>